<evidence type="ECO:0000313" key="2">
    <source>
        <dbReference type="Proteomes" id="UP000827872"/>
    </source>
</evidence>
<proteinExistence type="predicted"/>
<comment type="caution">
    <text evidence="1">The sequence shown here is derived from an EMBL/GenBank/DDBJ whole genome shotgun (WGS) entry which is preliminary data.</text>
</comment>
<accession>A0ACB8F2U0</accession>
<keyword evidence="2" id="KW-1185">Reference proteome</keyword>
<dbReference type="Proteomes" id="UP000827872">
    <property type="component" value="Linkage Group LG05"/>
</dbReference>
<reference evidence="1" key="1">
    <citation type="submission" date="2021-08" db="EMBL/GenBank/DDBJ databases">
        <title>The first chromosome-level gecko genome reveals the dynamic sex chromosomes of Neotropical dwarf geckos (Sphaerodactylidae: Sphaerodactylus).</title>
        <authorList>
            <person name="Pinto B.J."/>
            <person name="Keating S.E."/>
            <person name="Gamble T."/>
        </authorList>
    </citation>
    <scope>NUCLEOTIDE SEQUENCE</scope>
    <source>
        <strain evidence="1">TG3544</strain>
    </source>
</reference>
<name>A0ACB8F2U0_9SAUR</name>
<dbReference type="EMBL" id="CM037618">
    <property type="protein sequence ID" value="KAH7999194.1"/>
    <property type="molecule type" value="Genomic_DNA"/>
</dbReference>
<gene>
    <name evidence="1" type="ORF">K3G42_006320</name>
</gene>
<protein>
    <submittedName>
        <fullName evidence="1">Uncharacterized protein</fullName>
    </submittedName>
</protein>
<organism evidence="1 2">
    <name type="scientific">Sphaerodactylus townsendi</name>
    <dbReference type="NCBI Taxonomy" id="933632"/>
    <lineage>
        <taxon>Eukaryota</taxon>
        <taxon>Metazoa</taxon>
        <taxon>Chordata</taxon>
        <taxon>Craniata</taxon>
        <taxon>Vertebrata</taxon>
        <taxon>Euteleostomi</taxon>
        <taxon>Lepidosauria</taxon>
        <taxon>Squamata</taxon>
        <taxon>Bifurcata</taxon>
        <taxon>Gekkota</taxon>
        <taxon>Sphaerodactylidae</taxon>
        <taxon>Sphaerodactylus</taxon>
    </lineage>
</organism>
<evidence type="ECO:0000313" key="1">
    <source>
        <dbReference type="EMBL" id="KAH7999194.1"/>
    </source>
</evidence>
<sequence>MAASRVVFMAAWLGATAAAEAAAAAAANGTASVAPVTVPPGRGGHSQGIASGPSTVATPSGSSPPSGLFGLGLPALQRAFYVFLALAALALLYYLGGRVWRTRKPARKKYGLLSNSEDNVEMASLESDEDTLFETRNLRR</sequence>